<dbReference type="GO" id="GO:0004540">
    <property type="term" value="F:RNA nuclease activity"/>
    <property type="evidence" value="ECO:0007669"/>
    <property type="project" value="InterPro"/>
</dbReference>
<dbReference type="Gene3D" id="3.40.50.1010">
    <property type="entry name" value="5'-nuclease"/>
    <property type="match status" value="1"/>
</dbReference>
<dbReference type="InterPro" id="IPR021139">
    <property type="entry name" value="NYN"/>
</dbReference>
<dbReference type="AlphaFoldDB" id="A0A2T3XWD1"/>
<name>A0A2T3XWD1_9BURK</name>
<organism evidence="2 3">
    <name type="scientific">Trinickia symbiotica</name>
    <dbReference type="NCBI Taxonomy" id="863227"/>
    <lineage>
        <taxon>Bacteria</taxon>
        <taxon>Pseudomonadati</taxon>
        <taxon>Pseudomonadota</taxon>
        <taxon>Betaproteobacteria</taxon>
        <taxon>Burkholderiales</taxon>
        <taxon>Burkholderiaceae</taxon>
        <taxon>Trinickia</taxon>
    </lineage>
</organism>
<proteinExistence type="predicted"/>
<accession>A0A2T3XWD1</accession>
<evidence type="ECO:0000313" key="3">
    <source>
        <dbReference type="Proteomes" id="UP000240638"/>
    </source>
</evidence>
<sequence length="288" mass="30862">MRRVAVFADAGYFWVQVANAVFGAKSPRSAVKLDYERLRNTLLAEVAAQFPGIDLLRVYWYDGPSQNGQKTVHHHCIDKLDDFKLRLGTRNGAGQQKAVDGLIIADMLGLAQARAITDALLISGDADMTPGLVAAQNLGLKVHLLIMGPSSATSPQLAAEADRKFSWSAKIIESFAEPAPPVDRVPADAVATSVQPFIAAPIAADIAFATKPEPTESAALDWAAIAKKAHNGISASGHATTLTSLTRTAIQLPKIIHVALLRTGAATVKRSLQEAEKRQLRSEFKKLL</sequence>
<protein>
    <recommendedName>
        <fullName evidence="1">NYN domain-containing protein</fullName>
    </recommendedName>
</protein>
<comment type="caution">
    <text evidence="2">The sequence shown here is derived from an EMBL/GenBank/DDBJ whole genome shotgun (WGS) entry which is preliminary data.</text>
</comment>
<dbReference type="Proteomes" id="UP000240638">
    <property type="component" value="Unassembled WGS sequence"/>
</dbReference>
<evidence type="ECO:0000259" key="1">
    <source>
        <dbReference type="Pfam" id="PF01936"/>
    </source>
</evidence>
<gene>
    <name evidence="2" type="ORF">C9I57_08610</name>
</gene>
<feature type="domain" description="NYN" evidence="1">
    <location>
        <begin position="3"/>
        <end position="165"/>
    </location>
</feature>
<dbReference type="EMBL" id="PYUC01000004">
    <property type="protein sequence ID" value="PTB20805.1"/>
    <property type="molecule type" value="Genomic_DNA"/>
</dbReference>
<dbReference type="RefSeq" id="WP_107150224.1">
    <property type="nucleotide sequence ID" value="NZ_PYUC01000004.1"/>
</dbReference>
<dbReference type="Pfam" id="PF01936">
    <property type="entry name" value="NYN"/>
    <property type="match status" value="1"/>
</dbReference>
<reference evidence="2 3" key="1">
    <citation type="submission" date="2018-03" db="EMBL/GenBank/DDBJ databases">
        <title>Whole genome analyses suggest that Burkholderia sensu lato contains two further novel genera in the rhizoxinica-symbiotica group Mycetohabitans gen. nov., and Trinickia gen. nov.: implications for the evolution of diazotrophy and nodulation in the Burkholderiaceae.</title>
        <authorList>
            <person name="Estrada De Los Santos P."/>
            <person name="Palmer M."/>
            <person name="Chavez-Ramirez B."/>
            <person name="Steenkamp E.T."/>
            <person name="Hirsch A.M."/>
            <person name="Manyaka P."/>
            <person name="Maluk M."/>
            <person name="Lafos M."/>
            <person name="Crook M."/>
            <person name="Gross E."/>
            <person name="Simon M.F."/>
            <person name="Bueno Dos Reis Junior F."/>
            <person name="Poole P.S."/>
            <person name="Venter S.N."/>
            <person name="James E.K."/>
        </authorList>
    </citation>
    <scope>NUCLEOTIDE SEQUENCE [LARGE SCALE GENOMIC DNA]</scope>
    <source>
        <strain evidence="2 3">JPY-366</strain>
    </source>
</reference>
<evidence type="ECO:0000313" key="2">
    <source>
        <dbReference type="EMBL" id="PTB20805.1"/>
    </source>
</evidence>